<dbReference type="AlphaFoldDB" id="A0A848LNU5"/>
<keyword evidence="2" id="KW-1185">Reference proteome</keyword>
<evidence type="ECO:0000313" key="1">
    <source>
        <dbReference type="EMBL" id="NMO19537.1"/>
    </source>
</evidence>
<protein>
    <submittedName>
        <fullName evidence="1">Uncharacterized protein</fullName>
    </submittedName>
</protein>
<evidence type="ECO:0000313" key="2">
    <source>
        <dbReference type="Proteomes" id="UP000518300"/>
    </source>
</evidence>
<reference evidence="1 2" key="1">
    <citation type="submission" date="2020-04" db="EMBL/GenBank/DDBJ databases">
        <title>Draft genome of Pyxidicoccus fallax type strain.</title>
        <authorList>
            <person name="Whitworth D.E."/>
        </authorList>
    </citation>
    <scope>NUCLEOTIDE SEQUENCE [LARGE SCALE GENOMIC DNA]</scope>
    <source>
        <strain evidence="1 2">DSM 14698</strain>
    </source>
</reference>
<organism evidence="1 2">
    <name type="scientific">Pyxidicoccus fallax</name>
    <dbReference type="NCBI Taxonomy" id="394095"/>
    <lineage>
        <taxon>Bacteria</taxon>
        <taxon>Pseudomonadati</taxon>
        <taxon>Myxococcota</taxon>
        <taxon>Myxococcia</taxon>
        <taxon>Myxococcales</taxon>
        <taxon>Cystobacterineae</taxon>
        <taxon>Myxococcaceae</taxon>
        <taxon>Pyxidicoccus</taxon>
    </lineage>
</organism>
<dbReference type="Proteomes" id="UP000518300">
    <property type="component" value="Unassembled WGS sequence"/>
</dbReference>
<gene>
    <name evidence="1" type="ORF">HG543_32375</name>
</gene>
<name>A0A848LNU5_9BACT</name>
<accession>A0A848LNU5</accession>
<sequence>MMPLHLFYDFDLPARGDAAVARRHAMGGDLHYRFETLREMLAWNAFFKFRVGGLPRRCKGIFRGEHPILPRLAPLMSSLGFTTPIATGTFCGLYERADAAMYCNSTPLEEGILSFTLGGDDEGTLRRILGELAKESSLTVKVKEWLPSPA</sequence>
<comment type="caution">
    <text evidence="1">The sequence shown here is derived from an EMBL/GenBank/DDBJ whole genome shotgun (WGS) entry which is preliminary data.</text>
</comment>
<dbReference type="EMBL" id="JABBJJ010000190">
    <property type="protein sequence ID" value="NMO19537.1"/>
    <property type="molecule type" value="Genomic_DNA"/>
</dbReference>
<proteinExistence type="predicted"/>